<feature type="transmembrane region" description="Helical" evidence="1">
    <location>
        <begin position="122"/>
        <end position="143"/>
    </location>
</feature>
<keyword evidence="1" id="KW-1133">Transmembrane helix</keyword>
<keyword evidence="1" id="KW-0472">Membrane</keyword>
<reference evidence="2 3" key="1">
    <citation type="submission" date="2017-11" db="EMBL/GenBank/DDBJ databases">
        <title>Comparitive Functional Genomics of Dry Heat Resistant strains isolated from the Viking Spacecraft.</title>
        <authorList>
            <person name="Seuylemezian A."/>
            <person name="Cooper K."/>
            <person name="Vaishampayan P."/>
        </authorList>
    </citation>
    <scope>NUCLEOTIDE SEQUENCE [LARGE SCALE GENOMIC DNA]</scope>
    <source>
        <strain evidence="2 3">V32-6</strain>
    </source>
</reference>
<dbReference type="EMBL" id="PGVE01000031">
    <property type="protein sequence ID" value="PLS06680.1"/>
    <property type="molecule type" value="Genomic_DNA"/>
</dbReference>
<proteinExistence type="predicted"/>
<protein>
    <submittedName>
        <fullName evidence="2">Uncharacterized protein</fullName>
    </submittedName>
</protein>
<sequence length="162" mass="19076">MLTFIIRLSMLMSWSTIFFVPKKSIKKYMPVTILTSLITVTVTFVGIHYRFWAVKGSERKRLWNLLSIILGPFPVGCLWIFHLTFGKFKLYLLANLINNLIYAIGIIPFLEKANFIKYVKFSRIHHVIVAMIYSTIIYGYQLIYTKPNSKYLRLFIKKVLKL</sequence>
<keyword evidence="3" id="KW-1185">Reference proteome</keyword>
<evidence type="ECO:0000313" key="3">
    <source>
        <dbReference type="Proteomes" id="UP000234950"/>
    </source>
</evidence>
<feature type="transmembrane region" description="Helical" evidence="1">
    <location>
        <begin position="28"/>
        <end position="51"/>
    </location>
</feature>
<evidence type="ECO:0000313" key="2">
    <source>
        <dbReference type="EMBL" id="PLS06680.1"/>
    </source>
</evidence>
<accession>A0A2N5HME1</accession>
<feature type="transmembrane region" description="Helical" evidence="1">
    <location>
        <begin position="90"/>
        <end position="110"/>
    </location>
</feature>
<evidence type="ECO:0000256" key="1">
    <source>
        <dbReference type="SAM" id="Phobius"/>
    </source>
</evidence>
<gene>
    <name evidence="2" type="ORF">CVD27_07060</name>
</gene>
<dbReference type="Proteomes" id="UP000234950">
    <property type="component" value="Unassembled WGS sequence"/>
</dbReference>
<name>A0A2N5HME1_9BACI</name>
<feature type="transmembrane region" description="Helical" evidence="1">
    <location>
        <begin position="63"/>
        <end position="84"/>
    </location>
</feature>
<organism evidence="2 3">
    <name type="scientific">Neobacillus cucumis</name>
    <dbReference type="NCBI Taxonomy" id="1740721"/>
    <lineage>
        <taxon>Bacteria</taxon>
        <taxon>Bacillati</taxon>
        <taxon>Bacillota</taxon>
        <taxon>Bacilli</taxon>
        <taxon>Bacillales</taxon>
        <taxon>Bacillaceae</taxon>
        <taxon>Neobacillus</taxon>
    </lineage>
</organism>
<dbReference type="AlphaFoldDB" id="A0A2N5HME1"/>
<comment type="caution">
    <text evidence="2">The sequence shown here is derived from an EMBL/GenBank/DDBJ whole genome shotgun (WGS) entry which is preliminary data.</text>
</comment>
<keyword evidence="1" id="KW-0812">Transmembrane</keyword>